<keyword evidence="15 21" id="KW-0862">Zinc</keyword>
<dbReference type="PROSITE" id="PS51337">
    <property type="entry name" value="B12_BINDING_NTER"/>
    <property type="match status" value="1"/>
</dbReference>
<evidence type="ECO:0000256" key="3">
    <source>
        <dbReference type="ARBA" id="ARBA00001956"/>
    </source>
</evidence>
<evidence type="ECO:0000256" key="16">
    <source>
        <dbReference type="ARBA" id="ARBA00023167"/>
    </source>
</evidence>
<feature type="binding site" evidence="23">
    <location>
        <position position="859"/>
    </location>
    <ligand>
        <name>methylcob(III)alamin</name>
        <dbReference type="ChEBI" id="CHEBI:28115"/>
    </ligand>
</feature>
<evidence type="ECO:0000256" key="17">
    <source>
        <dbReference type="ARBA" id="ARBA00023285"/>
    </source>
</evidence>
<dbReference type="SUPFAM" id="SSF47644">
    <property type="entry name" value="Methionine synthase domain"/>
    <property type="match status" value="1"/>
</dbReference>
<name>A0AAW6FL41_9BACT</name>
<comment type="cofactor">
    <cofactor evidence="3 21 22">
        <name>methylcob(III)alamin</name>
        <dbReference type="ChEBI" id="CHEBI:28115"/>
    </cofactor>
</comment>
<evidence type="ECO:0000256" key="14">
    <source>
        <dbReference type="ARBA" id="ARBA00022737"/>
    </source>
</evidence>
<evidence type="ECO:0000259" key="25">
    <source>
        <dbReference type="PROSITE" id="PS50970"/>
    </source>
</evidence>
<dbReference type="NCBIfam" id="TIGR02082">
    <property type="entry name" value="metH"/>
    <property type="match status" value="1"/>
</dbReference>
<dbReference type="Gene3D" id="3.10.196.10">
    <property type="entry name" value="Vitamin B12-dependent methionine synthase, activation domain"/>
    <property type="match status" value="1"/>
</dbReference>
<evidence type="ECO:0000313" key="31">
    <source>
        <dbReference type="Proteomes" id="UP001212263"/>
    </source>
</evidence>
<keyword evidence="10 21" id="KW-0846">Cobalamin</keyword>
<sequence>MNERTTMIQDEIKKRILILDGAMGTAIQHYGLTEADFRGSEFISHPVNLKGNNDILNLTCPEVIRQIHRSYIEAGADIIETNTFNSNAISQAEYRGEKLVYRLNYAGAKLAVTEARAASHQVYVAGSMGPTSKTLSLSPDVNRPEFRPVDFDTLVSTYAEQVSGLIDGGVDLLLVETVFDGLNAKAALYAITQVQEEKRTSLPVMLSATINDRSGRTLTGQSLEALYTTVSHYPLFSFGLNCSFGATDLLPFIERLSKTLPCPLSIYPNAGLPNEMGEYDESPELTASCLKQMATAGLLNIAGGCCGTTPEHIRAIREALQAISPRQIPVIPAQLVVSGLDKVVVDKAQNNFINVGERTNVAGSAKFAKLIHAKAYEEAARIARKQIEDGASVIDINMDDAMLDSALEMSTFVRYISNDPDIARAALMIDSSDWNTILAGLKNAQGKCIVNSISLKEGEDLFLAKAREIHHLGAAVVVMAFDEQGQAVTYERKIEICERAYRLLTRQAGFRAEDIIFDVNILAIGTGLEEHNNYAVDFIRAIAWIKANLPGCRTSGGVSNLSFSFRGNNPVREAMHSVFLYHAIEAGMDMGIVNPAMLQVYDEIEPQLLEAVEEVVLNKHPEATERLIELAEQIKGQKTADGKAIKNEEWRTRTLSERLNFALIKGNTEYLEADLAEALTVYTSPVEIIEGPLMQGMDKVGTLFGEGKMFLPQVVKSAKAMKAAVAILQPEIEKHNAGTGENIQRPKVVLATAKGDVHDIGKNIVSIVLTCNNFDVIDLGVMVDNQKIVAAAKAHRADLIGVSGLITPSLSEMEALCELLQKEQLRIPLIVGGATTSTVHTAVKLAPRYDYGVIQGGDASRTAGIMKRLLSDRSSYLAQVKAEQEKIRGQYYHKQDRLLPYTEAQTLAPVFDRESYRLPASFGEHNLLGKNMDLQDLIAKIDWTPFFHFWGFKGKFPEIIHQHEEADRTYQAALEMLGTVIAGNEFEASIVVNFFDAYAEDDEIVLDNGHRLPMLRQQKAGQECLSLSDYICPKAYGTSTIGLFALKVADKQGSCNCHDFSHLLRESLCARLTEALAEWMQEQLSEGLSLIRPAFGYSACPDHSLKKDVFDLLDAPSKIGVSLTTSYAIYPTTSLCGMLIAHPAARYFSIGKIGADQLTDYCTKRAITLEEGKRLLGL</sequence>
<dbReference type="Gene3D" id="1.10.288.10">
    <property type="entry name" value="Cobalamin-dependent Methionine Synthase, domain 2"/>
    <property type="match status" value="1"/>
</dbReference>
<dbReference type="InterPro" id="IPR036594">
    <property type="entry name" value="Meth_synthase_dom"/>
</dbReference>
<dbReference type="PROSITE" id="PS50974">
    <property type="entry name" value="ADOMET_ACTIVATION"/>
    <property type="match status" value="1"/>
</dbReference>
<dbReference type="InterPro" id="IPR011822">
    <property type="entry name" value="MetH"/>
</dbReference>
<evidence type="ECO:0000256" key="7">
    <source>
        <dbReference type="ARBA" id="ARBA00013998"/>
    </source>
</evidence>
<evidence type="ECO:0000256" key="21">
    <source>
        <dbReference type="PIRNR" id="PIRNR000381"/>
    </source>
</evidence>
<feature type="binding site" evidence="22 24">
    <location>
        <position position="305"/>
    </location>
    <ligand>
        <name>Zn(2+)</name>
        <dbReference type="ChEBI" id="CHEBI:29105"/>
    </ligand>
</feature>
<feature type="binding site" evidence="23">
    <location>
        <begin position="1147"/>
        <end position="1148"/>
    </location>
    <ligand>
        <name>S-adenosyl-L-methionine</name>
        <dbReference type="ChEBI" id="CHEBI:59789"/>
    </ligand>
</feature>
<dbReference type="RefSeq" id="WP_262893607.1">
    <property type="nucleotide sequence ID" value="NZ_JADMSC010000019.1"/>
</dbReference>
<evidence type="ECO:0000256" key="19">
    <source>
        <dbReference type="ARBA" id="ARBA00031040"/>
    </source>
</evidence>
<feature type="binding site" description="axial binding residue" evidence="22">
    <location>
        <position position="758"/>
    </location>
    <ligand>
        <name>methylcob(III)alamin</name>
        <dbReference type="ChEBI" id="CHEBI:28115"/>
    </ligand>
    <ligandPart>
        <name>Co</name>
        <dbReference type="ChEBI" id="CHEBI:27638"/>
    </ligandPart>
</feature>
<evidence type="ECO:0000256" key="18">
    <source>
        <dbReference type="ARBA" id="ARBA00025552"/>
    </source>
</evidence>
<evidence type="ECO:0000256" key="6">
    <source>
        <dbReference type="ARBA" id="ARBA00012032"/>
    </source>
</evidence>
<keyword evidence="13 21" id="KW-0479">Metal-binding</keyword>
<comment type="catalytic activity">
    <reaction evidence="1 21">
        <text>(6S)-5-methyl-5,6,7,8-tetrahydrofolate + L-homocysteine = (6S)-5,6,7,8-tetrahydrofolate + L-methionine</text>
        <dbReference type="Rhea" id="RHEA:11172"/>
        <dbReference type="ChEBI" id="CHEBI:18608"/>
        <dbReference type="ChEBI" id="CHEBI:57453"/>
        <dbReference type="ChEBI" id="CHEBI:57844"/>
        <dbReference type="ChEBI" id="CHEBI:58199"/>
        <dbReference type="EC" id="2.1.1.13"/>
    </reaction>
</comment>
<dbReference type="SUPFAM" id="SSF52242">
    <property type="entry name" value="Cobalamin (vitamin B12)-binding domain"/>
    <property type="match status" value="1"/>
</dbReference>
<dbReference type="InterPro" id="IPR037010">
    <property type="entry name" value="VitB12-dep_Met_synth_activ_sf"/>
</dbReference>
<dbReference type="EMBL" id="JAQMRD010000025">
    <property type="protein sequence ID" value="MDB9224441.1"/>
    <property type="molecule type" value="Genomic_DNA"/>
</dbReference>
<keyword evidence="17 21" id="KW-0170">Cobalt</keyword>
<dbReference type="PROSITE" id="PS50972">
    <property type="entry name" value="PTERIN_BINDING"/>
    <property type="match status" value="1"/>
</dbReference>
<dbReference type="Pfam" id="PF02310">
    <property type="entry name" value="B12-binding"/>
    <property type="match status" value="1"/>
</dbReference>
<accession>A0AAW6FL41</accession>
<comment type="cofactor">
    <cofactor evidence="2 21 24">
        <name>Zn(2+)</name>
        <dbReference type="ChEBI" id="CHEBI:29105"/>
    </cofactor>
</comment>
<dbReference type="InterPro" id="IPR011005">
    <property type="entry name" value="Dihydropteroate_synth-like_sf"/>
</dbReference>
<evidence type="ECO:0000259" key="29">
    <source>
        <dbReference type="PROSITE" id="PS51337"/>
    </source>
</evidence>
<dbReference type="InterPro" id="IPR000489">
    <property type="entry name" value="Pterin-binding_dom"/>
</dbReference>
<keyword evidence="12 21" id="KW-0949">S-adenosyl-L-methionine</keyword>
<evidence type="ECO:0000313" key="30">
    <source>
        <dbReference type="EMBL" id="MDB9224441.1"/>
    </source>
</evidence>
<evidence type="ECO:0000256" key="4">
    <source>
        <dbReference type="ARBA" id="ARBA00005178"/>
    </source>
</evidence>
<feature type="binding site" evidence="23">
    <location>
        <position position="803"/>
    </location>
    <ligand>
        <name>methylcob(III)alamin</name>
        <dbReference type="ChEBI" id="CHEBI:28115"/>
    </ligand>
</feature>
<feature type="domain" description="Hcy-binding" evidence="25">
    <location>
        <begin position="5"/>
        <end position="320"/>
    </location>
</feature>
<feature type="domain" description="Pterin-binding" evidence="26">
    <location>
        <begin position="352"/>
        <end position="613"/>
    </location>
</feature>
<evidence type="ECO:0000256" key="13">
    <source>
        <dbReference type="ARBA" id="ARBA00022723"/>
    </source>
</evidence>
<keyword evidence="11 21" id="KW-0808">Transferase</keyword>
<evidence type="ECO:0000256" key="1">
    <source>
        <dbReference type="ARBA" id="ARBA00001700"/>
    </source>
</evidence>
<feature type="binding site" evidence="23">
    <location>
        <position position="1092"/>
    </location>
    <ligand>
        <name>S-adenosyl-L-methionine</name>
        <dbReference type="ChEBI" id="CHEBI:59789"/>
    </ligand>
</feature>
<dbReference type="SMART" id="SM01018">
    <property type="entry name" value="B12-binding_2"/>
    <property type="match status" value="1"/>
</dbReference>
<feature type="domain" description="B12-binding N-terminal" evidence="29">
    <location>
        <begin position="646"/>
        <end position="740"/>
    </location>
</feature>
<dbReference type="PANTHER" id="PTHR45833">
    <property type="entry name" value="METHIONINE SYNTHASE"/>
    <property type="match status" value="1"/>
</dbReference>
<dbReference type="AlphaFoldDB" id="A0AAW6FL41"/>
<evidence type="ECO:0000259" key="28">
    <source>
        <dbReference type="PROSITE" id="PS51332"/>
    </source>
</evidence>
<proteinExistence type="inferred from homology"/>
<organism evidence="30 31">
    <name type="scientific">Odoribacter splanchnicus</name>
    <dbReference type="NCBI Taxonomy" id="28118"/>
    <lineage>
        <taxon>Bacteria</taxon>
        <taxon>Pseudomonadati</taxon>
        <taxon>Bacteroidota</taxon>
        <taxon>Bacteroidia</taxon>
        <taxon>Bacteroidales</taxon>
        <taxon>Odoribacteraceae</taxon>
        <taxon>Odoribacter</taxon>
    </lineage>
</organism>
<dbReference type="InterPro" id="IPR036724">
    <property type="entry name" value="Cobalamin-bd_sf"/>
</dbReference>
<dbReference type="FunFam" id="3.20.20.20:FF:000002">
    <property type="entry name" value="Methionine synthase"/>
    <property type="match status" value="1"/>
</dbReference>
<evidence type="ECO:0000256" key="5">
    <source>
        <dbReference type="ARBA" id="ARBA00010398"/>
    </source>
</evidence>
<reference evidence="30" key="1">
    <citation type="submission" date="2023-01" db="EMBL/GenBank/DDBJ databases">
        <title>Human gut microbiome strain richness.</title>
        <authorList>
            <person name="Chen-Liaw A."/>
        </authorList>
    </citation>
    <scope>NUCLEOTIDE SEQUENCE</scope>
    <source>
        <strain evidence="30">RTP21484st1_B7_RTP21484_190118</strain>
    </source>
</reference>
<dbReference type="PROSITE" id="PS51332">
    <property type="entry name" value="B12_BINDING"/>
    <property type="match status" value="1"/>
</dbReference>
<feature type="domain" description="B12-binding" evidence="28">
    <location>
        <begin position="745"/>
        <end position="880"/>
    </location>
</feature>
<dbReference type="SUPFAM" id="SSF56507">
    <property type="entry name" value="Methionine synthase activation domain-like"/>
    <property type="match status" value="1"/>
</dbReference>
<feature type="domain" description="AdoMet activation" evidence="27">
    <location>
        <begin position="893"/>
        <end position="1178"/>
    </location>
</feature>
<dbReference type="InterPro" id="IPR003726">
    <property type="entry name" value="HCY_dom"/>
</dbReference>
<evidence type="ECO:0000256" key="22">
    <source>
        <dbReference type="PIRSR" id="PIRSR000381-1"/>
    </source>
</evidence>
<keyword evidence="16 21" id="KW-0486">Methionine biosynthesis</keyword>
<keyword evidence="9 21" id="KW-0028">Amino-acid biosynthesis</keyword>
<dbReference type="PANTHER" id="PTHR45833:SF1">
    <property type="entry name" value="METHIONINE SYNTHASE"/>
    <property type="match status" value="1"/>
</dbReference>
<dbReference type="GO" id="GO:0008270">
    <property type="term" value="F:zinc ion binding"/>
    <property type="evidence" value="ECO:0007669"/>
    <property type="project" value="UniProtKB-UniRule"/>
</dbReference>
<evidence type="ECO:0000256" key="9">
    <source>
        <dbReference type="ARBA" id="ARBA00022605"/>
    </source>
</evidence>
<dbReference type="Pfam" id="PF00809">
    <property type="entry name" value="Pterin_bind"/>
    <property type="match status" value="1"/>
</dbReference>
<dbReference type="Pfam" id="PF02965">
    <property type="entry name" value="Met_synt_B12"/>
    <property type="match status" value="1"/>
</dbReference>
<dbReference type="GO" id="GO:0050667">
    <property type="term" value="P:homocysteine metabolic process"/>
    <property type="evidence" value="ECO:0007669"/>
    <property type="project" value="TreeGrafter"/>
</dbReference>
<comment type="caution">
    <text evidence="30">The sequence shown here is derived from an EMBL/GenBank/DDBJ whole genome shotgun (WGS) entry which is preliminary data.</text>
</comment>
<dbReference type="GO" id="GO:0032259">
    <property type="term" value="P:methylation"/>
    <property type="evidence" value="ECO:0007669"/>
    <property type="project" value="UniProtKB-KW"/>
</dbReference>
<comment type="pathway">
    <text evidence="4 21">Amino-acid biosynthesis; L-methionine biosynthesis via de novo pathway; L-methionine from L-homocysteine (MetH route): step 1/1.</text>
</comment>
<dbReference type="Proteomes" id="UP001212263">
    <property type="component" value="Unassembled WGS sequence"/>
</dbReference>
<dbReference type="Gene3D" id="3.20.20.330">
    <property type="entry name" value="Homocysteine-binding-like domain"/>
    <property type="match status" value="1"/>
</dbReference>
<feature type="binding site" evidence="23">
    <location>
        <position position="690"/>
    </location>
    <ligand>
        <name>methylcob(III)alamin</name>
        <dbReference type="ChEBI" id="CHEBI:28115"/>
    </ligand>
</feature>
<comment type="similarity">
    <text evidence="5">Belongs to the vitamin-B12 dependent methionine synthase family.</text>
</comment>
<feature type="binding site" evidence="22 24">
    <location>
        <position position="306"/>
    </location>
    <ligand>
        <name>Zn(2+)</name>
        <dbReference type="ChEBI" id="CHEBI:29105"/>
    </ligand>
</feature>
<evidence type="ECO:0000259" key="26">
    <source>
        <dbReference type="PROSITE" id="PS50972"/>
    </source>
</evidence>
<dbReference type="SUPFAM" id="SSF51717">
    <property type="entry name" value="Dihydropteroate synthetase-like"/>
    <property type="match status" value="1"/>
</dbReference>
<dbReference type="PIRSF" id="PIRSF000381">
    <property type="entry name" value="MetH"/>
    <property type="match status" value="1"/>
</dbReference>
<dbReference type="Gene3D" id="3.40.50.280">
    <property type="entry name" value="Cobalamin-binding domain"/>
    <property type="match status" value="1"/>
</dbReference>
<feature type="binding site" evidence="23">
    <location>
        <position position="807"/>
    </location>
    <ligand>
        <name>methylcob(III)alamin</name>
        <dbReference type="ChEBI" id="CHEBI:28115"/>
    </ligand>
</feature>
<evidence type="ECO:0000256" key="24">
    <source>
        <dbReference type="PROSITE-ProRule" id="PRU00333"/>
    </source>
</evidence>
<evidence type="ECO:0000256" key="12">
    <source>
        <dbReference type="ARBA" id="ARBA00022691"/>
    </source>
</evidence>
<evidence type="ECO:0000256" key="2">
    <source>
        <dbReference type="ARBA" id="ARBA00001947"/>
    </source>
</evidence>
<dbReference type="GO" id="GO:0031419">
    <property type="term" value="F:cobalamin binding"/>
    <property type="evidence" value="ECO:0007669"/>
    <property type="project" value="UniProtKB-UniRule"/>
</dbReference>
<dbReference type="InterPro" id="IPR003759">
    <property type="entry name" value="Cbl-bd_cap"/>
</dbReference>
<dbReference type="NCBIfam" id="NF007024">
    <property type="entry name" value="PRK09490.1"/>
    <property type="match status" value="1"/>
</dbReference>
<evidence type="ECO:0000256" key="23">
    <source>
        <dbReference type="PIRSR" id="PIRSR000381-2"/>
    </source>
</evidence>
<dbReference type="FunFam" id="3.20.20.330:FF:000001">
    <property type="entry name" value="Methionine synthase"/>
    <property type="match status" value="1"/>
</dbReference>
<protein>
    <recommendedName>
        <fullName evidence="7 20">Methionine synthase</fullName>
        <ecNumber evidence="6 20">2.1.1.13</ecNumber>
    </recommendedName>
    <alternativeName>
        <fullName evidence="19 21">5-methyltetrahydrofolate--homocysteine methyltransferase</fullName>
    </alternativeName>
</protein>
<dbReference type="InterPro" id="IPR036589">
    <property type="entry name" value="HCY_dom_sf"/>
</dbReference>
<dbReference type="Pfam" id="PF02574">
    <property type="entry name" value="S-methyl_trans"/>
    <property type="match status" value="1"/>
</dbReference>
<comment type="domain">
    <text evidence="21">Modular enzyme with four functionally distinct domains. The isolated Hcy-binding domain catalyzes methyl transfer from free methylcobalamin to homocysteine. The Hcy-binding domain in association with the pterin-binding domain catalyzes the methylation of cob(I)alamin by methyltetrahydrofolate and the methylation of homocysteine. The B12-binding domain binds the cofactor. The AdoMet activation domain binds S-adenosyl-L-methionine. Under aerobic conditions cob(I)alamin can be converted to inactive cob(II)alamin. Reductive methylation by S-adenosyl-L-methionine and flavodoxin regenerates methylcobalamin.</text>
</comment>
<evidence type="ECO:0000259" key="27">
    <source>
        <dbReference type="PROSITE" id="PS50974"/>
    </source>
</evidence>
<dbReference type="GO" id="GO:0005829">
    <property type="term" value="C:cytosol"/>
    <property type="evidence" value="ECO:0007669"/>
    <property type="project" value="TreeGrafter"/>
</dbReference>
<feature type="binding site" evidence="22 24">
    <location>
        <position position="242"/>
    </location>
    <ligand>
        <name>Zn(2+)</name>
        <dbReference type="ChEBI" id="CHEBI:29105"/>
    </ligand>
</feature>
<evidence type="ECO:0000256" key="8">
    <source>
        <dbReference type="ARBA" id="ARBA00022603"/>
    </source>
</evidence>
<dbReference type="Gene3D" id="1.10.1240.10">
    <property type="entry name" value="Methionine synthase domain"/>
    <property type="match status" value="1"/>
</dbReference>
<dbReference type="FunFam" id="1.10.1240.10:FF:000001">
    <property type="entry name" value="Methionine synthase"/>
    <property type="match status" value="1"/>
</dbReference>
<dbReference type="GO" id="GO:0008705">
    <property type="term" value="F:methionine synthase activity"/>
    <property type="evidence" value="ECO:0007669"/>
    <property type="project" value="UniProtKB-UniRule"/>
</dbReference>
<keyword evidence="8 21" id="KW-0489">Methyltransferase</keyword>
<dbReference type="CDD" id="cd00740">
    <property type="entry name" value="MeTr"/>
    <property type="match status" value="1"/>
</dbReference>
<gene>
    <name evidence="30" type="primary">metH</name>
    <name evidence="30" type="ORF">PN645_15740</name>
</gene>
<keyword evidence="14" id="KW-0677">Repeat</keyword>
<feature type="binding site" evidence="23">
    <location>
        <position position="942"/>
    </location>
    <ligand>
        <name>S-adenosyl-L-methionine</name>
        <dbReference type="ChEBI" id="CHEBI:59789"/>
    </ligand>
</feature>
<evidence type="ECO:0000256" key="20">
    <source>
        <dbReference type="NCBIfam" id="TIGR02082"/>
    </source>
</evidence>
<dbReference type="GO" id="GO:0046653">
    <property type="term" value="P:tetrahydrofolate metabolic process"/>
    <property type="evidence" value="ECO:0007669"/>
    <property type="project" value="TreeGrafter"/>
</dbReference>
<dbReference type="EC" id="2.1.1.13" evidence="6 20"/>
<dbReference type="InterPro" id="IPR004223">
    <property type="entry name" value="VitB12-dep_Met_synth_activ_dom"/>
</dbReference>
<evidence type="ECO:0000256" key="11">
    <source>
        <dbReference type="ARBA" id="ARBA00022679"/>
    </source>
</evidence>
<evidence type="ECO:0000256" key="15">
    <source>
        <dbReference type="ARBA" id="ARBA00022833"/>
    </source>
</evidence>
<dbReference type="PROSITE" id="PS50970">
    <property type="entry name" value="HCY"/>
    <property type="match status" value="1"/>
</dbReference>
<evidence type="ECO:0000256" key="10">
    <source>
        <dbReference type="ARBA" id="ARBA00022628"/>
    </source>
</evidence>
<dbReference type="Pfam" id="PF02607">
    <property type="entry name" value="B12-binding_2"/>
    <property type="match status" value="1"/>
</dbReference>
<dbReference type="Gene3D" id="3.20.20.20">
    <property type="entry name" value="Dihydropteroate synthase-like"/>
    <property type="match status" value="1"/>
</dbReference>
<dbReference type="InterPro" id="IPR050554">
    <property type="entry name" value="Met_Synthase/Corrinoid"/>
</dbReference>
<comment type="function">
    <text evidence="18 21">Catalyzes the transfer of a methyl group from methyl-cobalamin to homocysteine, yielding enzyme-bound cob(I)alamin and methionine. Subsequently, remethylates the cofactor using methyltetrahydrofolate.</text>
</comment>
<dbReference type="InterPro" id="IPR006158">
    <property type="entry name" value="Cobalamin-bd"/>
</dbReference>
<dbReference type="SUPFAM" id="SSF82282">
    <property type="entry name" value="Homocysteine S-methyltransferase"/>
    <property type="match status" value="1"/>
</dbReference>
<feature type="binding site" evidence="23">
    <location>
        <begin position="755"/>
        <end position="759"/>
    </location>
    <ligand>
        <name>methylcob(III)alamin</name>
        <dbReference type="ChEBI" id="CHEBI:28115"/>
    </ligand>
</feature>